<feature type="domain" description="DDE Tnp4" evidence="3">
    <location>
        <begin position="79"/>
        <end position="239"/>
    </location>
</feature>
<keyword evidence="2" id="KW-0479">Metal-binding</keyword>
<dbReference type="InterPro" id="IPR027805">
    <property type="entry name" value="Transposase_HTH_dom"/>
</dbReference>
<dbReference type="Pfam" id="PF13613">
    <property type="entry name" value="HTH_Tnp_4"/>
    <property type="match status" value="1"/>
</dbReference>
<dbReference type="GO" id="GO:0046872">
    <property type="term" value="F:metal ion binding"/>
    <property type="evidence" value="ECO:0007669"/>
    <property type="project" value="UniProtKB-KW"/>
</dbReference>
<dbReference type="EMBL" id="GEGO01005527">
    <property type="protein sequence ID" value="JAR89877.1"/>
    <property type="molecule type" value="Transcribed_RNA"/>
</dbReference>
<dbReference type="Pfam" id="PF13359">
    <property type="entry name" value="DDE_Tnp_4"/>
    <property type="match status" value="1"/>
</dbReference>
<dbReference type="AlphaFoldDB" id="A0A147BGF8"/>
<dbReference type="GO" id="GO:0004519">
    <property type="term" value="F:endonuclease activity"/>
    <property type="evidence" value="ECO:0007669"/>
    <property type="project" value="UniProtKB-KW"/>
</dbReference>
<reference evidence="5" key="1">
    <citation type="journal article" date="2018" name="PLoS Negl. Trop. Dis.">
        <title>Sialome diversity of ticks revealed by RNAseq of single tick salivary glands.</title>
        <authorList>
            <person name="Perner J."/>
            <person name="Kropackova S."/>
            <person name="Kopacek P."/>
            <person name="Ribeiro J.M."/>
        </authorList>
    </citation>
    <scope>NUCLEOTIDE SEQUENCE</scope>
    <source>
        <strain evidence="5">Siblings of single egg batch collected in Ceske Budejovice</strain>
        <tissue evidence="5">Salivary glands</tissue>
    </source>
</reference>
<accession>A0A147BGF8</accession>
<evidence type="ECO:0000259" key="4">
    <source>
        <dbReference type="Pfam" id="PF13613"/>
    </source>
</evidence>
<protein>
    <submittedName>
        <fullName evidence="5">Putative dde superfamily endonuclease</fullName>
    </submittedName>
</protein>
<feature type="non-terminal residue" evidence="5">
    <location>
        <position position="1"/>
    </location>
</feature>
<dbReference type="PANTHER" id="PTHR23080">
    <property type="entry name" value="THAP DOMAIN PROTEIN"/>
    <property type="match status" value="1"/>
</dbReference>
<organism evidence="5">
    <name type="scientific">Ixodes ricinus</name>
    <name type="common">Common tick</name>
    <name type="synonym">Acarus ricinus</name>
    <dbReference type="NCBI Taxonomy" id="34613"/>
    <lineage>
        <taxon>Eukaryota</taxon>
        <taxon>Metazoa</taxon>
        <taxon>Ecdysozoa</taxon>
        <taxon>Arthropoda</taxon>
        <taxon>Chelicerata</taxon>
        <taxon>Arachnida</taxon>
        <taxon>Acari</taxon>
        <taxon>Parasitiformes</taxon>
        <taxon>Ixodida</taxon>
        <taxon>Ixodoidea</taxon>
        <taxon>Ixodidae</taxon>
        <taxon>Ixodinae</taxon>
        <taxon>Ixodes</taxon>
    </lineage>
</organism>
<keyword evidence="5" id="KW-0540">Nuclease</keyword>
<keyword evidence="5" id="KW-0378">Hydrolase</keyword>
<comment type="cofactor">
    <cofactor evidence="1">
        <name>a divalent metal cation</name>
        <dbReference type="ChEBI" id="CHEBI:60240"/>
    </cofactor>
</comment>
<sequence>LSNEDVILLVFTKLYHNVSFSLLAVLFDVHRTTASSIFKEAVVLLASVLGHAIYWPDKDHVTACLTKHFDKYRMTRVVLDCTEMSIELRKDLPSQILTYSIYKKTYTAKILICTTPGGLISYVSRAYGGRTSDTHITRESGVLTKCEPHIDKVMVDRGFLIEDLCYEHGLEMIRPPFLGQKKQLSPGDAKRNASIASARVHVERSIKRIKHFKILQQRFPLDLLAYLDSIVTTLAGIVNISKPLFTDDKYLFP</sequence>
<evidence type="ECO:0000256" key="1">
    <source>
        <dbReference type="ARBA" id="ARBA00001968"/>
    </source>
</evidence>
<feature type="domain" description="Transposase Helix-turn-helix" evidence="4">
    <location>
        <begin position="1"/>
        <end position="49"/>
    </location>
</feature>
<dbReference type="PANTHER" id="PTHR23080:SF141">
    <property type="entry name" value="TRANSPOSASE HELIX-TURN-HELIX DOMAIN-CONTAINING PROTEIN"/>
    <property type="match status" value="1"/>
</dbReference>
<name>A0A147BGF8_IXORI</name>
<evidence type="ECO:0000259" key="3">
    <source>
        <dbReference type="Pfam" id="PF13359"/>
    </source>
</evidence>
<dbReference type="InterPro" id="IPR027806">
    <property type="entry name" value="HARBI1_dom"/>
</dbReference>
<evidence type="ECO:0000256" key="2">
    <source>
        <dbReference type="ARBA" id="ARBA00022723"/>
    </source>
</evidence>
<keyword evidence="5" id="KW-0255">Endonuclease</keyword>
<proteinExistence type="predicted"/>
<evidence type="ECO:0000313" key="5">
    <source>
        <dbReference type="EMBL" id="JAR89877.1"/>
    </source>
</evidence>